<protein>
    <submittedName>
        <fullName evidence="2">Uncharacterized protein</fullName>
    </submittedName>
</protein>
<evidence type="ECO:0000313" key="2">
    <source>
        <dbReference type="EMBL" id="NEB67831.1"/>
    </source>
</evidence>
<dbReference type="EMBL" id="JAAGME010000504">
    <property type="protein sequence ID" value="NEB67831.1"/>
    <property type="molecule type" value="Genomic_DNA"/>
</dbReference>
<comment type="caution">
    <text evidence="2">The sequence shown here is derived from an EMBL/GenBank/DDBJ whole genome shotgun (WGS) entry which is preliminary data.</text>
</comment>
<dbReference type="Proteomes" id="UP000471648">
    <property type="component" value="Unassembled WGS sequence"/>
</dbReference>
<organism evidence="2 3">
    <name type="scientific">Streptomyces microflavus</name>
    <name type="common">Streptomyces lipmanii</name>
    <dbReference type="NCBI Taxonomy" id="1919"/>
    <lineage>
        <taxon>Bacteria</taxon>
        <taxon>Bacillati</taxon>
        <taxon>Actinomycetota</taxon>
        <taxon>Actinomycetes</taxon>
        <taxon>Kitasatosporales</taxon>
        <taxon>Streptomycetaceae</taxon>
        <taxon>Streptomyces</taxon>
    </lineage>
</organism>
<proteinExistence type="predicted"/>
<reference evidence="2 3" key="1">
    <citation type="submission" date="2020-01" db="EMBL/GenBank/DDBJ databases">
        <title>Insect and environment-associated Actinomycetes.</title>
        <authorList>
            <person name="Currrie C."/>
            <person name="Chevrette M."/>
            <person name="Carlson C."/>
            <person name="Stubbendieck R."/>
            <person name="Wendt-Pienkowski E."/>
        </authorList>
    </citation>
    <scope>NUCLEOTIDE SEQUENCE [LARGE SCALE GENOMIC DNA]</scope>
    <source>
        <strain evidence="2 3">SID14438</strain>
    </source>
</reference>
<feature type="compositionally biased region" description="Basic and acidic residues" evidence="1">
    <location>
        <begin position="12"/>
        <end position="21"/>
    </location>
</feature>
<sequence>MAGEQQNADVPADARERHKQLAEQVEEHRFRYYVNDQPVVSDAEFDQLLRALTELEERYPPL</sequence>
<dbReference type="RefSeq" id="WP_164357184.1">
    <property type="nucleotide sequence ID" value="NZ_JAAGME010000504.1"/>
</dbReference>
<gene>
    <name evidence="2" type="ORF">G3I39_12355</name>
</gene>
<dbReference type="Pfam" id="PF22745">
    <property type="entry name" value="Nlig-Ia"/>
    <property type="match status" value="1"/>
</dbReference>
<dbReference type="Gene3D" id="1.10.287.610">
    <property type="entry name" value="Helix hairpin bin"/>
    <property type="match status" value="1"/>
</dbReference>
<dbReference type="SUPFAM" id="SSF56091">
    <property type="entry name" value="DNA ligase/mRNA capping enzyme, catalytic domain"/>
    <property type="match status" value="1"/>
</dbReference>
<feature type="non-terminal residue" evidence="2">
    <location>
        <position position="62"/>
    </location>
</feature>
<accession>A0A6N9VCV4</accession>
<evidence type="ECO:0000256" key="1">
    <source>
        <dbReference type="SAM" id="MobiDB-lite"/>
    </source>
</evidence>
<feature type="region of interest" description="Disordered" evidence="1">
    <location>
        <begin position="1"/>
        <end position="21"/>
    </location>
</feature>
<name>A0A6N9VCV4_STRMI</name>
<dbReference type="AlphaFoldDB" id="A0A6N9VCV4"/>
<evidence type="ECO:0000313" key="3">
    <source>
        <dbReference type="Proteomes" id="UP000471648"/>
    </source>
</evidence>